<reference evidence="1 2" key="1">
    <citation type="submission" date="2016-10" db="EMBL/GenBank/DDBJ databases">
        <authorList>
            <person name="de Groot N.N."/>
        </authorList>
    </citation>
    <scope>NUCLEOTIDE SEQUENCE [LARGE SCALE GENOMIC DNA]</scope>
    <source>
        <strain evidence="1 2">CGMCC 1.8925</strain>
    </source>
</reference>
<evidence type="ECO:0000313" key="2">
    <source>
        <dbReference type="Proteomes" id="UP000199502"/>
    </source>
</evidence>
<evidence type="ECO:0000313" key="1">
    <source>
        <dbReference type="EMBL" id="SCX92196.1"/>
    </source>
</evidence>
<dbReference type="AlphaFoldDB" id="A0A1G5BQ21"/>
<dbReference type="Gene3D" id="3.40.630.30">
    <property type="match status" value="1"/>
</dbReference>
<dbReference type="RefSeq" id="WP_175453192.1">
    <property type="nucleotide sequence ID" value="NZ_FMVT01000001.1"/>
</dbReference>
<name>A0A1G5BQ21_9RHOB</name>
<accession>A0A1G5BQ21</accession>
<dbReference type="STRING" id="336292.SAMN05660710_00234"/>
<organism evidence="1 2">
    <name type="scientific">Paracoccus tibetensis</name>
    <dbReference type="NCBI Taxonomy" id="336292"/>
    <lineage>
        <taxon>Bacteria</taxon>
        <taxon>Pseudomonadati</taxon>
        <taxon>Pseudomonadota</taxon>
        <taxon>Alphaproteobacteria</taxon>
        <taxon>Rhodobacterales</taxon>
        <taxon>Paracoccaceae</taxon>
        <taxon>Paracoccus</taxon>
    </lineage>
</organism>
<sequence>MGIPTIRTERLLLRPMRAGHWPDCAALMALAGVVRDAGARRPDPEDPVFRHPL</sequence>
<gene>
    <name evidence="1" type="ORF">SAMN05660710_00234</name>
</gene>
<dbReference type="EMBL" id="FMVT01000001">
    <property type="protein sequence ID" value="SCX92196.1"/>
    <property type="molecule type" value="Genomic_DNA"/>
</dbReference>
<dbReference type="Proteomes" id="UP000199502">
    <property type="component" value="Unassembled WGS sequence"/>
</dbReference>
<keyword evidence="2" id="KW-1185">Reference proteome</keyword>
<protein>
    <submittedName>
        <fullName evidence="1">Uncharacterized protein</fullName>
    </submittedName>
</protein>
<proteinExistence type="predicted"/>